<keyword evidence="3" id="KW-1185">Reference proteome</keyword>
<comment type="similarity">
    <text evidence="1">Belongs to the ustYa family.</text>
</comment>
<dbReference type="Pfam" id="PF11807">
    <property type="entry name" value="UstYa"/>
    <property type="match status" value="1"/>
</dbReference>
<organism evidence="2 3">
    <name type="scientific">Xylaria grammica</name>
    <dbReference type="NCBI Taxonomy" id="363999"/>
    <lineage>
        <taxon>Eukaryota</taxon>
        <taxon>Fungi</taxon>
        <taxon>Dikarya</taxon>
        <taxon>Ascomycota</taxon>
        <taxon>Pezizomycotina</taxon>
        <taxon>Sordariomycetes</taxon>
        <taxon>Xylariomycetidae</taxon>
        <taxon>Xylariales</taxon>
        <taxon>Xylariaceae</taxon>
        <taxon>Xylaria</taxon>
    </lineage>
</organism>
<proteinExistence type="inferred from homology"/>
<accession>A0A439D3T4</accession>
<sequence length="284" mass="32080">MDQLVLYTNVSAPILDRLQISTSLRDLHIPLIPNATEPRDIYRLPPSPAVDEAWDRITRVNLISIAEDEIRRLGKDPSLAIHSPESWWSETWGNGYMGQIDVFHQIHCLNMLRQGLITNYNYYWGKKYGLRPPVQFGMHLNHCLGTILENLMCHADVDIVTFNWREGQNEPFPDFGVKKQCRDFDAIVQWQQERKLNDTIERWKALEKPGDAHQRKLPSGLADIDPLGDGEIDGVRYARLLFNGGLVAFGLGVTGAAQNITGIVLSDDRGAIPLDLVRTSGIVT</sequence>
<protein>
    <submittedName>
        <fullName evidence="2">Uncharacterized protein</fullName>
    </submittedName>
</protein>
<evidence type="ECO:0000313" key="2">
    <source>
        <dbReference type="EMBL" id="RWA09068.1"/>
    </source>
</evidence>
<dbReference type="AlphaFoldDB" id="A0A439D3T4"/>
<evidence type="ECO:0000256" key="1">
    <source>
        <dbReference type="ARBA" id="ARBA00035112"/>
    </source>
</evidence>
<name>A0A439D3T4_9PEZI</name>
<dbReference type="STRING" id="363999.A0A439D3T4"/>
<comment type="caution">
    <text evidence="2">The sequence shown here is derived from an EMBL/GenBank/DDBJ whole genome shotgun (WGS) entry which is preliminary data.</text>
</comment>
<dbReference type="Proteomes" id="UP000286045">
    <property type="component" value="Unassembled WGS sequence"/>
</dbReference>
<dbReference type="PANTHER" id="PTHR33365">
    <property type="entry name" value="YALI0B05434P"/>
    <property type="match status" value="1"/>
</dbReference>
<dbReference type="PANTHER" id="PTHR33365:SF14">
    <property type="entry name" value="TAT PATHWAY SIGNAL SEQUENCE"/>
    <property type="match status" value="1"/>
</dbReference>
<dbReference type="EMBL" id="RYZI01000170">
    <property type="protein sequence ID" value="RWA09068.1"/>
    <property type="molecule type" value="Genomic_DNA"/>
</dbReference>
<dbReference type="InterPro" id="IPR021765">
    <property type="entry name" value="UstYa-like"/>
</dbReference>
<dbReference type="GO" id="GO:0043386">
    <property type="term" value="P:mycotoxin biosynthetic process"/>
    <property type="evidence" value="ECO:0007669"/>
    <property type="project" value="InterPro"/>
</dbReference>
<gene>
    <name evidence="2" type="ORF">EKO27_g6045</name>
</gene>
<reference evidence="2 3" key="1">
    <citation type="submission" date="2018-12" db="EMBL/GenBank/DDBJ databases">
        <title>Draft genome sequence of Xylaria grammica IHI A82.</title>
        <authorList>
            <person name="Buettner E."/>
            <person name="Kellner H."/>
        </authorList>
    </citation>
    <scope>NUCLEOTIDE SEQUENCE [LARGE SCALE GENOMIC DNA]</scope>
    <source>
        <strain evidence="2 3">IHI A82</strain>
    </source>
</reference>
<evidence type="ECO:0000313" key="3">
    <source>
        <dbReference type="Proteomes" id="UP000286045"/>
    </source>
</evidence>